<dbReference type="PANTHER" id="PTHR31213">
    <property type="entry name" value="OS08G0374000 PROTEIN-RELATED"/>
    <property type="match status" value="1"/>
</dbReference>
<dbReference type="InterPro" id="IPR000916">
    <property type="entry name" value="Bet_v_I/MLP"/>
</dbReference>
<organism evidence="3 4">
    <name type="scientific">Riccia fluitans</name>
    <dbReference type="NCBI Taxonomy" id="41844"/>
    <lineage>
        <taxon>Eukaryota</taxon>
        <taxon>Viridiplantae</taxon>
        <taxon>Streptophyta</taxon>
        <taxon>Embryophyta</taxon>
        <taxon>Marchantiophyta</taxon>
        <taxon>Marchantiopsida</taxon>
        <taxon>Marchantiidae</taxon>
        <taxon>Marchantiales</taxon>
        <taxon>Ricciaceae</taxon>
        <taxon>Riccia</taxon>
    </lineage>
</organism>
<evidence type="ECO:0000313" key="4">
    <source>
        <dbReference type="Proteomes" id="UP001605036"/>
    </source>
</evidence>
<comment type="similarity">
    <text evidence="1">Belongs to the BetVI family.</text>
</comment>
<sequence>MPTFEHEINLDLSAAEFWDVFKDQNTILPKIMPEAVASIVLEGEPGVEASRTVTFGPVATKVTHVKEKLVSMDIEGHTVVSEEVEGGHLELFGFTKWVQTLKLISTGENTSKLLITAEYEGGSEEGIAKSDEVTKKGLTDTFKALEQYKKSSA</sequence>
<name>A0ABD1XHU7_9MARC</name>
<evidence type="ECO:0000259" key="2">
    <source>
        <dbReference type="Pfam" id="PF00407"/>
    </source>
</evidence>
<evidence type="ECO:0000313" key="3">
    <source>
        <dbReference type="EMBL" id="KAL2608529.1"/>
    </source>
</evidence>
<dbReference type="Pfam" id="PF00407">
    <property type="entry name" value="Bet_v_1"/>
    <property type="match status" value="1"/>
</dbReference>
<dbReference type="Proteomes" id="UP001605036">
    <property type="component" value="Unassembled WGS sequence"/>
</dbReference>
<keyword evidence="4" id="KW-1185">Reference proteome</keyword>
<dbReference type="AlphaFoldDB" id="A0ABD1XHU7"/>
<dbReference type="InterPro" id="IPR023393">
    <property type="entry name" value="START-like_dom_sf"/>
</dbReference>
<dbReference type="SUPFAM" id="SSF55961">
    <property type="entry name" value="Bet v1-like"/>
    <property type="match status" value="1"/>
</dbReference>
<proteinExistence type="inferred from homology"/>
<dbReference type="InterPro" id="IPR050279">
    <property type="entry name" value="Plant_def-hormone_signal"/>
</dbReference>
<reference evidence="3 4" key="1">
    <citation type="submission" date="2024-09" db="EMBL/GenBank/DDBJ databases">
        <title>Chromosome-scale assembly of Riccia fluitans.</title>
        <authorList>
            <person name="Paukszto L."/>
            <person name="Sawicki J."/>
            <person name="Karawczyk K."/>
            <person name="Piernik-Szablinska J."/>
            <person name="Szczecinska M."/>
            <person name="Mazdziarz M."/>
        </authorList>
    </citation>
    <scope>NUCLEOTIDE SEQUENCE [LARGE SCALE GENOMIC DNA]</scope>
    <source>
        <strain evidence="3">Rf_01</strain>
        <tissue evidence="3">Aerial parts of the thallus</tissue>
    </source>
</reference>
<protein>
    <recommendedName>
        <fullName evidence="2">Bet v I/Major latex protein domain-containing protein</fullName>
    </recommendedName>
</protein>
<feature type="domain" description="Bet v I/Major latex protein" evidence="2">
    <location>
        <begin position="3"/>
        <end position="148"/>
    </location>
</feature>
<dbReference type="EMBL" id="JBHFFA010000008">
    <property type="protein sequence ID" value="KAL2608529.1"/>
    <property type="molecule type" value="Genomic_DNA"/>
</dbReference>
<dbReference type="Gene3D" id="3.30.530.20">
    <property type="match status" value="1"/>
</dbReference>
<accession>A0ABD1XHU7</accession>
<comment type="caution">
    <text evidence="3">The sequence shown here is derived from an EMBL/GenBank/DDBJ whole genome shotgun (WGS) entry which is preliminary data.</text>
</comment>
<dbReference type="PANTHER" id="PTHR31213:SF24">
    <property type="entry name" value="OS08G0374000 PROTEIN"/>
    <property type="match status" value="1"/>
</dbReference>
<evidence type="ECO:0000256" key="1">
    <source>
        <dbReference type="ARBA" id="ARBA00009744"/>
    </source>
</evidence>
<gene>
    <name evidence="3" type="ORF">R1flu_027102</name>
</gene>